<dbReference type="EMBL" id="JAZEWV010000011">
    <property type="protein sequence ID" value="MEE4543525.1"/>
    <property type="molecule type" value="Genomic_DNA"/>
</dbReference>
<evidence type="ECO:0000256" key="4">
    <source>
        <dbReference type="ARBA" id="ARBA00022989"/>
    </source>
</evidence>
<evidence type="ECO:0000256" key="6">
    <source>
        <dbReference type="SAM" id="Phobius"/>
    </source>
</evidence>
<dbReference type="Proteomes" id="UP001344658">
    <property type="component" value="Unassembled WGS sequence"/>
</dbReference>
<evidence type="ECO:0000313" key="8">
    <source>
        <dbReference type="Proteomes" id="UP001344658"/>
    </source>
</evidence>
<protein>
    <submittedName>
        <fullName evidence="7">APC family permease</fullName>
    </submittedName>
</protein>
<feature type="transmembrane region" description="Helical" evidence="6">
    <location>
        <begin position="50"/>
        <end position="71"/>
    </location>
</feature>
<keyword evidence="3 6" id="KW-0812">Transmembrane</keyword>
<feature type="transmembrane region" description="Helical" evidence="6">
    <location>
        <begin position="345"/>
        <end position="364"/>
    </location>
</feature>
<feature type="transmembrane region" description="Helical" evidence="6">
    <location>
        <begin position="226"/>
        <end position="248"/>
    </location>
</feature>
<keyword evidence="8" id="KW-1185">Reference proteome</keyword>
<evidence type="ECO:0000256" key="3">
    <source>
        <dbReference type="ARBA" id="ARBA00022692"/>
    </source>
</evidence>
<keyword evidence="2" id="KW-1003">Cell membrane</keyword>
<feature type="transmembrane region" description="Helical" evidence="6">
    <location>
        <begin position="186"/>
        <end position="205"/>
    </location>
</feature>
<evidence type="ECO:0000256" key="1">
    <source>
        <dbReference type="ARBA" id="ARBA00004651"/>
    </source>
</evidence>
<dbReference type="Gene3D" id="1.20.1740.10">
    <property type="entry name" value="Amino acid/polyamine transporter I"/>
    <property type="match status" value="1"/>
</dbReference>
<dbReference type="RefSeq" id="WP_330796029.1">
    <property type="nucleotide sequence ID" value="NZ_JAZEWV010000011.1"/>
</dbReference>
<dbReference type="PANTHER" id="PTHR42770:SF7">
    <property type="entry name" value="MEMBRANE PROTEIN"/>
    <property type="match status" value="1"/>
</dbReference>
<feature type="transmembrane region" description="Helical" evidence="6">
    <location>
        <begin position="127"/>
        <end position="144"/>
    </location>
</feature>
<organism evidence="7 8">
    <name type="scientific">Actinacidiphila polyblastidii</name>
    <dbReference type="NCBI Taxonomy" id="3110430"/>
    <lineage>
        <taxon>Bacteria</taxon>
        <taxon>Bacillati</taxon>
        <taxon>Actinomycetota</taxon>
        <taxon>Actinomycetes</taxon>
        <taxon>Kitasatosporales</taxon>
        <taxon>Streptomycetaceae</taxon>
        <taxon>Actinacidiphila</taxon>
    </lineage>
</organism>
<feature type="transmembrane region" description="Helical" evidence="6">
    <location>
        <begin position="153"/>
        <end position="174"/>
    </location>
</feature>
<dbReference type="PIRSF" id="PIRSF006060">
    <property type="entry name" value="AA_transporter"/>
    <property type="match status" value="1"/>
</dbReference>
<dbReference type="PANTHER" id="PTHR42770">
    <property type="entry name" value="AMINO ACID TRANSPORTER-RELATED"/>
    <property type="match status" value="1"/>
</dbReference>
<accession>A0ABU7PCI1</accession>
<feature type="transmembrane region" description="Helical" evidence="6">
    <location>
        <begin position="19"/>
        <end position="44"/>
    </location>
</feature>
<evidence type="ECO:0000313" key="7">
    <source>
        <dbReference type="EMBL" id="MEE4543525.1"/>
    </source>
</evidence>
<evidence type="ECO:0000256" key="2">
    <source>
        <dbReference type="ARBA" id="ARBA00022475"/>
    </source>
</evidence>
<dbReference type="InterPro" id="IPR002293">
    <property type="entry name" value="AA/rel_permease1"/>
</dbReference>
<keyword evidence="5 6" id="KW-0472">Membrane</keyword>
<feature type="transmembrane region" description="Helical" evidence="6">
    <location>
        <begin position="376"/>
        <end position="395"/>
    </location>
</feature>
<evidence type="ECO:0000256" key="5">
    <source>
        <dbReference type="ARBA" id="ARBA00023136"/>
    </source>
</evidence>
<reference evidence="7 8" key="1">
    <citation type="submission" date="2023-12" db="EMBL/GenBank/DDBJ databases">
        <title>Streptomyces sp. V4-01.</title>
        <authorList>
            <person name="Somphong A."/>
            <person name="Phongsopitanun W."/>
        </authorList>
    </citation>
    <scope>NUCLEOTIDE SEQUENCE [LARGE SCALE GENOMIC DNA]</scope>
    <source>
        <strain evidence="7 8">V4-01</strain>
    </source>
</reference>
<comment type="subcellular location">
    <subcellularLocation>
        <location evidence="1">Cell membrane</location>
        <topology evidence="1">Multi-pass membrane protein</topology>
    </subcellularLocation>
</comment>
<feature type="transmembrane region" description="Helical" evidence="6">
    <location>
        <begin position="279"/>
        <end position="300"/>
    </location>
</feature>
<comment type="caution">
    <text evidence="7">The sequence shown here is derived from an EMBL/GenBank/DDBJ whole genome shotgun (WGS) entry which is preliminary data.</text>
</comment>
<proteinExistence type="predicted"/>
<sequence>MGSTAPAQRTGGLGRHLGLFDAVVIGLGAMVGAGIFAALGPAAAAAGSGLLPALALAAAVAYCNATSSARLAARYPRSGGTYVYGRERLGDFWGWLAGWGFVVGKTASCAAMALTAGAYAWPAHPHVLAVAAVAAVTAVNHAGVRKSAWLTRAIVAAVIAVLLAVVAGCLTSGAARAGRLGAGGDATAGGVLRAAGLLFFAFAGYARIATLGEEVRDPRRTIPRAIPLALGIALALYAAVAAAVLTVLGPGPLAHAAAPLAAAVRAAGLPGLAPAVRTGAALASLGSLLALLLGVSRTTLAMARDRHLPHVLAAVHPRFQVPHRAELAVGAVAAALAATTDVRGAIGFSSFGVLAYYAVANAAARTLTPEEGRPPRFVPLVGGAGCVVLACALPLASVGWGAGVLALGAVAYGLRRVLGQRA</sequence>
<keyword evidence="4 6" id="KW-1133">Transmembrane helix</keyword>
<name>A0ABU7PCI1_9ACTN</name>
<gene>
    <name evidence="7" type="ORF">V2S66_16280</name>
</gene>
<feature type="transmembrane region" description="Helical" evidence="6">
    <location>
        <begin position="92"/>
        <end position="121"/>
    </location>
</feature>
<dbReference type="Pfam" id="PF13520">
    <property type="entry name" value="AA_permease_2"/>
    <property type="match status" value="1"/>
</dbReference>
<dbReference type="InterPro" id="IPR050367">
    <property type="entry name" value="APC_superfamily"/>
</dbReference>